<dbReference type="CDD" id="cd00586">
    <property type="entry name" value="4HBT"/>
    <property type="match status" value="1"/>
</dbReference>
<proteinExistence type="predicted"/>
<dbReference type="AlphaFoldDB" id="A0A7Z1K5J8"/>
<dbReference type="PANTHER" id="PTHR12475:SF4">
    <property type="entry name" value="PROTEIN THEM6"/>
    <property type="match status" value="1"/>
</dbReference>
<evidence type="ECO:0000313" key="2">
    <source>
        <dbReference type="Proteomes" id="UP000221580"/>
    </source>
</evidence>
<protein>
    <submittedName>
        <fullName evidence="1">Acyl-CoA thioesterase FadM</fullName>
    </submittedName>
</protein>
<dbReference type="EMBL" id="PDJN01000001">
    <property type="protein sequence ID" value="PFG71575.1"/>
    <property type="molecule type" value="Genomic_DNA"/>
</dbReference>
<reference evidence="1 2" key="2">
    <citation type="submission" date="2017-10" db="EMBL/GenBank/DDBJ databases">
        <title>Bacterial endophytes that colonize and modify switchgrass growth.</title>
        <authorList>
            <person name="Debolt S."/>
        </authorList>
    </citation>
    <scope>NUCLEOTIDE SEQUENCE [LARGE SCALE GENOMIC DNA]</scope>
    <source>
        <strain evidence="1 2">A2-S9</strain>
    </source>
</reference>
<accession>A0A7Z1K5J8</accession>
<evidence type="ECO:0000313" key="1">
    <source>
        <dbReference type="EMBL" id="PFG71575.1"/>
    </source>
</evidence>
<reference evidence="1 2" key="1">
    <citation type="submission" date="2017-09" db="EMBL/GenBank/DDBJ databases">
        <authorList>
            <person name="DeBolt S."/>
            <person name="Huntemann M."/>
            <person name="Clum A."/>
            <person name="Pillay M."/>
            <person name="Palaniappan K."/>
            <person name="Varghese N."/>
            <person name="Mikhailova N."/>
            <person name="Stamatis D."/>
            <person name="Reddy T."/>
            <person name="Daum C."/>
            <person name="Shapiro N."/>
            <person name="Ivanova N."/>
            <person name="Kyrpides N."/>
            <person name="Woyke T."/>
        </authorList>
    </citation>
    <scope>NUCLEOTIDE SEQUENCE [LARGE SCALE GENOMIC DNA]</scope>
    <source>
        <strain evidence="1 2">A2-S9</strain>
    </source>
</reference>
<dbReference type="Gene3D" id="3.10.129.10">
    <property type="entry name" value="Hotdog Thioesterase"/>
    <property type="match status" value="1"/>
</dbReference>
<dbReference type="Pfam" id="PF13279">
    <property type="entry name" value="4HBT_2"/>
    <property type="match status" value="1"/>
</dbReference>
<organism evidence="1 2">
    <name type="scientific">Pseudomonas poae</name>
    <dbReference type="NCBI Taxonomy" id="200451"/>
    <lineage>
        <taxon>Bacteria</taxon>
        <taxon>Pseudomonadati</taxon>
        <taxon>Pseudomonadota</taxon>
        <taxon>Gammaproteobacteria</taxon>
        <taxon>Pseudomonadales</taxon>
        <taxon>Pseudomonadaceae</taxon>
        <taxon>Pseudomonas</taxon>
    </lineage>
</organism>
<dbReference type="SUPFAM" id="SSF54637">
    <property type="entry name" value="Thioesterase/thiol ester dehydrase-isomerase"/>
    <property type="match status" value="1"/>
</dbReference>
<dbReference type="InterPro" id="IPR029069">
    <property type="entry name" value="HotDog_dom_sf"/>
</dbReference>
<dbReference type="PANTHER" id="PTHR12475">
    <property type="match status" value="1"/>
</dbReference>
<dbReference type="InterPro" id="IPR051490">
    <property type="entry name" value="THEM6_lcsJ_thioesterase"/>
</dbReference>
<comment type="caution">
    <text evidence="1">The sequence shown here is derived from an EMBL/GenBank/DDBJ whole genome shotgun (WGS) entry which is preliminary data.</text>
</comment>
<sequence length="218" mass="25573">MSDRNVLLRRIKSFRDLPGSPLSTLKYANHSTIGVFMNLWFRLLLMLLRRPWRRPAKALESTVIRMRVWPLDLDFNRHVTNGRYFTLADVGRMDFVLRSGAYRVAIRAKALPIVGDTWGKFRRELRLFEAFEIHTRMLGWDDKWSFMEHRFVSKGRVIGVVVMRGLFRSAKGIVPPSEFVRELGLPERSPEMPEWLASWSQSCDAMSRQLRDEESTND</sequence>
<dbReference type="Proteomes" id="UP000221580">
    <property type="component" value="Unassembled WGS sequence"/>
</dbReference>
<name>A0A7Z1K5J8_9PSED</name>
<gene>
    <name evidence="1" type="ORF">DM05_1934</name>
</gene>